<dbReference type="EMBL" id="CABD030114275">
    <property type="status" value="NOT_ANNOTATED_CDS"/>
    <property type="molecule type" value="Genomic_DNA"/>
</dbReference>
<reference evidence="1 2" key="2">
    <citation type="journal article" date="2012" name="Nature">
        <title>Insights into hominid evolution from the gorilla genome sequence.</title>
        <authorList>
            <person name="Scally A."/>
            <person name="Dutheil J.Y."/>
            <person name="Hillier L.W."/>
            <person name="Jordan G.E."/>
            <person name="Goodhead I."/>
            <person name="Herrero J."/>
            <person name="Hobolth A."/>
            <person name="Lappalainen T."/>
            <person name="Mailund T."/>
            <person name="Marques-Bonet T."/>
            <person name="McCarthy S."/>
            <person name="Montgomery S.H."/>
            <person name="Schwalie P.C."/>
            <person name="Tang Y.A."/>
            <person name="Ward M.C."/>
            <person name="Xue Y."/>
            <person name="Yngvadottir B."/>
            <person name="Alkan C."/>
            <person name="Andersen L.N."/>
            <person name="Ayub Q."/>
            <person name="Ball E.V."/>
            <person name="Beal K."/>
            <person name="Bradley B.J."/>
            <person name="Chen Y."/>
            <person name="Clee C.M."/>
            <person name="Fitzgerald S."/>
            <person name="Graves T.A."/>
            <person name="Gu Y."/>
            <person name="Heath P."/>
            <person name="Heger A."/>
            <person name="Karakoc E."/>
            <person name="Kolb-Kokocinski A."/>
            <person name="Laird G.K."/>
            <person name="Lunter G."/>
            <person name="Meader S."/>
            <person name="Mort M."/>
            <person name="Mullikin J.C."/>
            <person name="Munch K."/>
            <person name="O'Connor T.D."/>
            <person name="Phillips A.D."/>
            <person name="Prado-Martinez J."/>
            <person name="Rogers A.S."/>
            <person name="Sajjadian S."/>
            <person name="Schmidt D."/>
            <person name="Shaw K."/>
            <person name="Simpson J.T."/>
            <person name="Stenson P.D."/>
            <person name="Turner D.J."/>
            <person name="Vigilant L."/>
            <person name="Vilella A.J."/>
            <person name="Whitener W."/>
            <person name="Zhu B."/>
            <person name="Cooper D.N."/>
            <person name="de Jong P."/>
            <person name="Dermitzakis E.T."/>
            <person name="Eichler E.E."/>
            <person name="Flicek P."/>
            <person name="Goldman N."/>
            <person name="Mundy N.I."/>
            <person name="Ning Z."/>
            <person name="Odom D.T."/>
            <person name="Ponting C.P."/>
            <person name="Quail M.A."/>
            <person name="Ryder O.A."/>
            <person name="Searle S.M."/>
            <person name="Warren W.C."/>
            <person name="Wilson R.K."/>
            <person name="Schierup M.H."/>
            <person name="Rogers J."/>
            <person name="Tyler-Smith C."/>
            <person name="Durbin R."/>
        </authorList>
    </citation>
    <scope>NUCLEOTIDE SEQUENCE [LARGE SCALE GENOMIC DNA]</scope>
</reference>
<sequence length="49" mass="5617">FHPQTATTKVPEIRDVTRIERIGAHSHIRGLGLDDALEPRQQDVVEMPW</sequence>
<reference evidence="1" key="3">
    <citation type="submission" date="2025-08" db="UniProtKB">
        <authorList>
            <consortium name="Ensembl"/>
        </authorList>
    </citation>
    <scope>IDENTIFICATION</scope>
</reference>
<name>A0A2I2YMF9_GORGO</name>
<dbReference type="EMBL" id="CABD030114273">
    <property type="status" value="NOT_ANNOTATED_CDS"/>
    <property type="molecule type" value="Genomic_DNA"/>
</dbReference>
<dbReference type="EMBL" id="CABD030114274">
    <property type="status" value="NOT_ANNOTATED_CDS"/>
    <property type="molecule type" value="Genomic_DNA"/>
</dbReference>
<dbReference type="Ensembl" id="ENSGGOT00000049878.1">
    <property type="protein sequence ID" value="ENSGGOP00000036121.1"/>
    <property type="gene ID" value="ENSGGOG00000009245.3"/>
</dbReference>
<evidence type="ECO:0000313" key="2">
    <source>
        <dbReference type="Proteomes" id="UP000001519"/>
    </source>
</evidence>
<reference evidence="1" key="4">
    <citation type="submission" date="2025-09" db="UniProtKB">
        <authorList>
            <consortium name="Ensembl"/>
        </authorList>
    </citation>
    <scope>IDENTIFICATION</scope>
</reference>
<dbReference type="InterPro" id="IPR027417">
    <property type="entry name" value="P-loop_NTPase"/>
</dbReference>
<evidence type="ECO:0000313" key="1">
    <source>
        <dbReference type="Ensembl" id="ENSGGOP00000036121.1"/>
    </source>
</evidence>
<keyword evidence="2" id="KW-1185">Reference proteome</keyword>
<dbReference type="GeneTree" id="ENSGT00940000153556"/>
<dbReference type="Proteomes" id="UP000001519">
    <property type="component" value="Chromosome 19"/>
</dbReference>
<dbReference type="Gene3D" id="3.40.50.300">
    <property type="entry name" value="P-loop containing nucleotide triphosphate hydrolases"/>
    <property type="match status" value="1"/>
</dbReference>
<dbReference type="Bgee" id="ENSGGOG00000009245">
    <property type="expression patterns" value="Expressed in testis and 5 other cell types or tissues"/>
</dbReference>
<organism evidence="1 2">
    <name type="scientific">Gorilla gorilla gorilla</name>
    <name type="common">Western lowland gorilla</name>
    <dbReference type="NCBI Taxonomy" id="9595"/>
    <lineage>
        <taxon>Eukaryota</taxon>
        <taxon>Metazoa</taxon>
        <taxon>Chordata</taxon>
        <taxon>Craniata</taxon>
        <taxon>Vertebrata</taxon>
        <taxon>Euteleostomi</taxon>
        <taxon>Mammalia</taxon>
        <taxon>Eutheria</taxon>
        <taxon>Euarchontoglires</taxon>
        <taxon>Primates</taxon>
        <taxon>Haplorrhini</taxon>
        <taxon>Catarrhini</taxon>
        <taxon>Hominidae</taxon>
        <taxon>Gorilla</taxon>
    </lineage>
</organism>
<dbReference type="AlphaFoldDB" id="A0A2I2YMF9"/>
<gene>
    <name evidence="1" type="primary">RUVBL2</name>
</gene>
<accession>A0A2I2YMF9</accession>
<proteinExistence type="predicted"/>
<protein>
    <submittedName>
        <fullName evidence="1">RuvB like AAA ATPase 2</fullName>
    </submittedName>
</protein>
<reference evidence="2" key="1">
    <citation type="submission" date="2011-05" db="EMBL/GenBank/DDBJ databases">
        <title>Insights into the evolution of the great apes provided by the gorilla genome.</title>
        <authorList>
            <person name="Scally A."/>
        </authorList>
    </citation>
    <scope>NUCLEOTIDE SEQUENCE [LARGE SCALE GENOMIC DNA]</scope>
</reference>